<keyword evidence="2" id="KW-1185">Reference proteome</keyword>
<evidence type="ECO:0000313" key="1">
    <source>
        <dbReference type="EMBL" id="KAF8400826.1"/>
    </source>
</evidence>
<dbReference type="AlphaFoldDB" id="A0A834Z881"/>
<protein>
    <submittedName>
        <fullName evidence="1">Uncharacterized protein</fullName>
    </submittedName>
</protein>
<evidence type="ECO:0000313" key="2">
    <source>
        <dbReference type="Proteomes" id="UP000655225"/>
    </source>
</evidence>
<organism evidence="1 2">
    <name type="scientific">Tetracentron sinense</name>
    <name type="common">Spur-leaf</name>
    <dbReference type="NCBI Taxonomy" id="13715"/>
    <lineage>
        <taxon>Eukaryota</taxon>
        <taxon>Viridiplantae</taxon>
        <taxon>Streptophyta</taxon>
        <taxon>Embryophyta</taxon>
        <taxon>Tracheophyta</taxon>
        <taxon>Spermatophyta</taxon>
        <taxon>Magnoliopsida</taxon>
        <taxon>Trochodendrales</taxon>
        <taxon>Trochodendraceae</taxon>
        <taxon>Tetracentron</taxon>
    </lineage>
</organism>
<sequence length="120" mass="13567">MVGGRGRGRGWGHCEEPLLRDRDVRDVEIDDLRRQVQQLTECLECCESQSRDDFSLGSVDGVNLFHRGAPRDEPDDGVGTSHTTRYQGRVRDVDLKVDILEFEGRVGYGSLSWRVSTENS</sequence>
<comment type="caution">
    <text evidence="1">The sequence shown here is derived from an EMBL/GenBank/DDBJ whole genome shotgun (WGS) entry which is preliminary data.</text>
</comment>
<reference evidence="1 2" key="1">
    <citation type="submission" date="2020-04" db="EMBL/GenBank/DDBJ databases">
        <title>Plant Genome Project.</title>
        <authorList>
            <person name="Zhang R.-G."/>
        </authorList>
    </citation>
    <scope>NUCLEOTIDE SEQUENCE [LARGE SCALE GENOMIC DNA]</scope>
    <source>
        <strain evidence="1">YNK0</strain>
        <tissue evidence="1">Leaf</tissue>
    </source>
</reference>
<proteinExistence type="predicted"/>
<dbReference type="Proteomes" id="UP000655225">
    <property type="component" value="Unassembled WGS sequence"/>
</dbReference>
<gene>
    <name evidence="1" type="ORF">HHK36_014128</name>
</gene>
<dbReference type="EMBL" id="JABCRI010000009">
    <property type="protein sequence ID" value="KAF8400826.1"/>
    <property type="molecule type" value="Genomic_DNA"/>
</dbReference>
<accession>A0A834Z881</accession>
<name>A0A834Z881_TETSI</name>